<dbReference type="Gene3D" id="3.40.630.30">
    <property type="match status" value="1"/>
</dbReference>
<protein>
    <submittedName>
        <fullName evidence="2">GNAT family N-acetyltransferase</fullName>
    </submittedName>
</protein>
<dbReference type="PROSITE" id="PS51186">
    <property type="entry name" value="GNAT"/>
    <property type="match status" value="1"/>
</dbReference>
<name>A0A7K0KGZ3_9BACT</name>
<dbReference type="SUPFAM" id="SSF55729">
    <property type="entry name" value="Acyl-CoA N-acyltransferases (Nat)"/>
    <property type="match status" value="1"/>
</dbReference>
<dbReference type="Pfam" id="PF13673">
    <property type="entry name" value="Acetyltransf_10"/>
    <property type="match status" value="1"/>
</dbReference>
<feature type="domain" description="N-acetyltransferase" evidence="1">
    <location>
        <begin position="3"/>
        <end position="166"/>
    </location>
</feature>
<evidence type="ECO:0000313" key="3">
    <source>
        <dbReference type="Proteomes" id="UP000438914"/>
    </source>
</evidence>
<evidence type="ECO:0000313" key="2">
    <source>
        <dbReference type="EMBL" id="MST85168.1"/>
    </source>
</evidence>
<accession>A0A7K0KGZ3</accession>
<dbReference type="InterPro" id="IPR016181">
    <property type="entry name" value="Acyl_CoA_acyltransferase"/>
</dbReference>
<dbReference type="InterPro" id="IPR000182">
    <property type="entry name" value="GNAT_dom"/>
</dbReference>
<sequence>MTTTIRKATLNDIPIIRAMAEKVFPDTYQTIITREQCEYMMNMMYSEASIRRQMTVEHHTYLLLFVDDKPAGYASVQPTEADRYELQKMYILPVYQSQHLGTKLFNTAIDFIKEQHPEPCTLFLHVNRHNRAKHFYTHQGMKVTSRGDFPIGHGFFMNDFIMEKTI</sequence>
<proteinExistence type="predicted"/>
<keyword evidence="3" id="KW-1185">Reference proteome</keyword>
<dbReference type="EMBL" id="VUNG01000030">
    <property type="protein sequence ID" value="MST85168.1"/>
    <property type="molecule type" value="Genomic_DNA"/>
</dbReference>
<dbReference type="RefSeq" id="WP_154534753.1">
    <property type="nucleotide sequence ID" value="NZ_VUNG01000030.1"/>
</dbReference>
<keyword evidence="2" id="KW-0808">Transferase</keyword>
<gene>
    <name evidence="2" type="ORF">FYJ73_10930</name>
</gene>
<dbReference type="AlphaFoldDB" id="A0A7K0KGZ3"/>
<dbReference type="CDD" id="cd04301">
    <property type="entry name" value="NAT_SF"/>
    <property type="match status" value="1"/>
</dbReference>
<evidence type="ECO:0000259" key="1">
    <source>
        <dbReference type="PROSITE" id="PS51186"/>
    </source>
</evidence>
<comment type="caution">
    <text evidence="2">The sequence shown here is derived from an EMBL/GenBank/DDBJ whole genome shotgun (WGS) entry which is preliminary data.</text>
</comment>
<organism evidence="2 3">
    <name type="scientific">Hallella mizrahii</name>
    <dbReference type="NCBI Taxonomy" id="2606637"/>
    <lineage>
        <taxon>Bacteria</taxon>
        <taxon>Pseudomonadati</taxon>
        <taxon>Bacteroidota</taxon>
        <taxon>Bacteroidia</taxon>
        <taxon>Bacteroidales</taxon>
        <taxon>Prevotellaceae</taxon>
        <taxon>Hallella</taxon>
    </lineage>
</organism>
<dbReference type="GO" id="GO:0016747">
    <property type="term" value="F:acyltransferase activity, transferring groups other than amino-acyl groups"/>
    <property type="evidence" value="ECO:0007669"/>
    <property type="project" value="InterPro"/>
</dbReference>
<dbReference type="Proteomes" id="UP000438914">
    <property type="component" value="Unassembled WGS sequence"/>
</dbReference>
<reference evidence="2 3" key="1">
    <citation type="submission" date="2019-08" db="EMBL/GenBank/DDBJ databases">
        <title>In-depth cultivation of the pig gut microbiome towards novel bacterial diversity and tailored functional studies.</title>
        <authorList>
            <person name="Wylensek D."/>
            <person name="Hitch T.C.A."/>
            <person name="Clavel T."/>
        </authorList>
    </citation>
    <scope>NUCLEOTIDE SEQUENCE [LARGE SCALE GENOMIC DNA]</scope>
    <source>
        <strain evidence="2 3">LKV-178-WT-2A</strain>
    </source>
</reference>